<evidence type="ECO:0000313" key="9">
    <source>
        <dbReference type="Proteomes" id="UP000694867"/>
    </source>
</evidence>
<dbReference type="InterPro" id="IPR036427">
    <property type="entry name" value="Bromodomain-like_sf"/>
</dbReference>
<gene>
    <name evidence="10" type="primary">LOC100908892</name>
</gene>
<comment type="subcellular location">
    <subcellularLocation>
        <location evidence="1">Nucleus</location>
    </subcellularLocation>
</comment>
<feature type="compositionally biased region" description="Low complexity" evidence="7">
    <location>
        <begin position="116"/>
        <end position="127"/>
    </location>
</feature>
<feature type="region of interest" description="Disordered" evidence="7">
    <location>
        <begin position="472"/>
        <end position="510"/>
    </location>
</feature>
<reference evidence="10" key="1">
    <citation type="submission" date="2025-08" db="UniProtKB">
        <authorList>
            <consortium name="RefSeq"/>
        </authorList>
    </citation>
    <scope>IDENTIFICATION</scope>
</reference>
<feature type="compositionally biased region" description="Basic and acidic residues" evidence="7">
    <location>
        <begin position="176"/>
        <end position="185"/>
    </location>
</feature>
<evidence type="ECO:0000256" key="3">
    <source>
        <dbReference type="ARBA" id="ARBA00023117"/>
    </source>
</evidence>
<protein>
    <submittedName>
        <fullName evidence="10">Bromodomain-containing protein 7</fullName>
    </submittedName>
</protein>
<evidence type="ECO:0000256" key="7">
    <source>
        <dbReference type="SAM" id="MobiDB-lite"/>
    </source>
</evidence>
<feature type="domain" description="Bromo" evidence="8">
    <location>
        <begin position="256"/>
        <end position="326"/>
    </location>
</feature>
<dbReference type="PRINTS" id="PR00503">
    <property type="entry name" value="BROMODOMAIN"/>
</dbReference>
<dbReference type="InterPro" id="IPR051831">
    <property type="entry name" value="Bromodomain_contain_prot"/>
</dbReference>
<dbReference type="PANTHER" id="PTHR22881">
    <property type="entry name" value="BROMODOMAIN CONTAINING PROTEIN"/>
    <property type="match status" value="1"/>
</dbReference>
<sequence>MGSKKHKKHSKGRDEDSPGPPVSSQPQQATPIKLVLKMATGSGVAAVNSTLPASSAGAHTPSNFGGSSVNNHYVANPGISVRLVSDSAIPQASGSDRACPSGPVSVRRLENPSVPSTAASDSFSESSFHTKRHKSRSSDKKKKKKHKKHHHHCHHHHKDHHHKHSHHSSSTSSACRDGDKRRDRPEDDEDYDDDDRDDRPPKKRRLIPVTESVDNQPPLPTVPLRTPVGVIPPEKPPPTVDPSLQKLLGVLLNIVQERDRLEFFAWPVSDVIAPGYSSIIQSPMDLSTMRRKLEHLEYKSLTDFRADVKLICDNACQYNAADTIYYKEAKKLWRKVQKLFTREGVIQLDPNFEYIGNLSVDELGFDLRETSPVEEPAPRVTRNRIRVTDDEEKVGIVPPMKISLAASAVEAPPVGIIADRQRVQARDEPDADISIQAAAAAFKSPVVNDSHSEAAPLQQSPTIITERFDANKRLEKERPRATSPSVAKKSDPNDPEDFADLTPPPDDSPPEVILAHAQKMARFASQKLRRSRPNTQIHIVCSPEPGSTSLKFINPDVTLTEKYLGWRPKYPQVPAEEIDLEMLIGKLPYGMASLTEFKDDTRNVAKPINYLPLESGPPFSTYAPHYDSTFSNLTKVESDLIYTVYGDEIGVQYAESLMHFAKDSEETKERVDDLLDSLTDGEHRKAVDKIKSRELLRDDDDEELSKPSIDQTDDLLPARLNGDHSAQPVSSPSISTSGMAVHNESSQSPLPVAAPAMGNAPPENSTAAIAEAEGPSSSRVALAQGTTNGDSNHSVAGTLDDENEQKLQSKLTESTEMIETLTKLQKERLSKAPPNNLGNVLGPSPTELELAEKLAATLSELASHAKPGSIVSVEAIRRAMGITLPEKKVQPIEEPFTEAK</sequence>
<feature type="compositionally biased region" description="Polar residues" evidence="7">
    <location>
        <begin position="775"/>
        <end position="795"/>
    </location>
</feature>
<dbReference type="Gene3D" id="1.20.920.10">
    <property type="entry name" value="Bromodomain-like"/>
    <property type="match status" value="1"/>
</dbReference>
<dbReference type="SMART" id="SM00297">
    <property type="entry name" value="BROMO"/>
    <property type="match status" value="1"/>
</dbReference>
<accession>A0AAJ6W0B8</accession>
<dbReference type="Pfam" id="PF12024">
    <property type="entry name" value="DUF3512"/>
    <property type="match status" value="1"/>
</dbReference>
<feature type="compositionally biased region" description="Polar residues" evidence="7">
    <location>
        <begin position="727"/>
        <end position="749"/>
    </location>
</feature>
<dbReference type="GO" id="GO:0006357">
    <property type="term" value="P:regulation of transcription by RNA polymerase II"/>
    <property type="evidence" value="ECO:0007669"/>
    <property type="project" value="TreeGrafter"/>
</dbReference>
<feature type="compositionally biased region" description="Acidic residues" evidence="7">
    <location>
        <begin position="186"/>
        <end position="196"/>
    </location>
</feature>
<dbReference type="KEGG" id="goe:100908892"/>
<feature type="region of interest" description="Disordered" evidence="7">
    <location>
        <begin position="1"/>
        <end position="31"/>
    </location>
</feature>
<keyword evidence="5" id="KW-0539">Nucleus</keyword>
<evidence type="ECO:0000256" key="4">
    <source>
        <dbReference type="ARBA" id="ARBA00023163"/>
    </source>
</evidence>
<dbReference type="RefSeq" id="XP_003747742.1">
    <property type="nucleotide sequence ID" value="XM_003747694.2"/>
</dbReference>
<dbReference type="Proteomes" id="UP000694867">
    <property type="component" value="Unplaced"/>
</dbReference>
<name>A0AAJ6W0B8_9ACAR</name>
<evidence type="ECO:0000256" key="5">
    <source>
        <dbReference type="ARBA" id="ARBA00023242"/>
    </source>
</evidence>
<keyword evidence="4" id="KW-0804">Transcription</keyword>
<dbReference type="PANTHER" id="PTHR22881:SF27">
    <property type="entry name" value="BROMODOMAIN CONTAINING 7_9"/>
    <property type="match status" value="1"/>
</dbReference>
<feature type="compositionally biased region" description="Basic residues" evidence="7">
    <location>
        <begin position="1"/>
        <end position="11"/>
    </location>
</feature>
<keyword evidence="9" id="KW-1185">Reference proteome</keyword>
<feature type="region of interest" description="Disordered" evidence="7">
    <location>
        <begin position="91"/>
        <end position="230"/>
    </location>
</feature>
<evidence type="ECO:0000256" key="6">
    <source>
        <dbReference type="PROSITE-ProRule" id="PRU00035"/>
    </source>
</evidence>
<dbReference type="Pfam" id="PF00439">
    <property type="entry name" value="Bromodomain"/>
    <property type="match status" value="1"/>
</dbReference>
<dbReference type="PROSITE" id="PS50014">
    <property type="entry name" value="BROMODOMAIN_2"/>
    <property type="match status" value="1"/>
</dbReference>
<evidence type="ECO:0000256" key="2">
    <source>
        <dbReference type="ARBA" id="ARBA00023015"/>
    </source>
</evidence>
<dbReference type="InterPro" id="IPR021900">
    <property type="entry name" value="DUF3512"/>
</dbReference>
<proteinExistence type="predicted"/>
<keyword evidence="2" id="KW-0805">Transcription regulation</keyword>
<dbReference type="GeneID" id="100908892"/>
<evidence type="ECO:0000259" key="8">
    <source>
        <dbReference type="PROSITE" id="PS50014"/>
    </source>
</evidence>
<feature type="compositionally biased region" description="Basic residues" evidence="7">
    <location>
        <begin position="129"/>
        <end position="167"/>
    </location>
</feature>
<feature type="compositionally biased region" description="Polar residues" evidence="7">
    <location>
        <begin position="60"/>
        <end position="73"/>
    </location>
</feature>
<dbReference type="SUPFAM" id="SSF47370">
    <property type="entry name" value="Bromodomain"/>
    <property type="match status" value="1"/>
</dbReference>
<dbReference type="InterPro" id="IPR001487">
    <property type="entry name" value="Bromodomain"/>
</dbReference>
<dbReference type="AlphaFoldDB" id="A0AAJ6W0B8"/>
<keyword evidence="3 6" id="KW-0103">Bromodomain</keyword>
<dbReference type="GO" id="GO:0005634">
    <property type="term" value="C:nucleus"/>
    <property type="evidence" value="ECO:0007669"/>
    <property type="project" value="UniProtKB-SubCell"/>
</dbReference>
<evidence type="ECO:0000256" key="1">
    <source>
        <dbReference type="ARBA" id="ARBA00004123"/>
    </source>
</evidence>
<evidence type="ECO:0000313" key="10">
    <source>
        <dbReference type="RefSeq" id="XP_003747742.1"/>
    </source>
</evidence>
<feature type="region of interest" description="Disordered" evidence="7">
    <location>
        <begin position="52"/>
        <end position="74"/>
    </location>
</feature>
<feature type="region of interest" description="Disordered" evidence="7">
    <location>
        <begin position="698"/>
        <end position="808"/>
    </location>
</feature>
<organism evidence="9 10">
    <name type="scientific">Galendromus occidentalis</name>
    <name type="common">western predatory mite</name>
    <dbReference type="NCBI Taxonomy" id="34638"/>
    <lineage>
        <taxon>Eukaryota</taxon>
        <taxon>Metazoa</taxon>
        <taxon>Ecdysozoa</taxon>
        <taxon>Arthropoda</taxon>
        <taxon>Chelicerata</taxon>
        <taxon>Arachnida</taxon>
        <taxon>Acari</taxon>
        <taxon>Parasitiformes</taxon>
        <taxon>Mesostigmata</taxon>
        <taxon>Gamasina</taxon>
        <taxon>Phytoseioidea</taxon>
        <taxon>Phytoseiidae</taxon>
        <taxon>Typhlodrominae</taxon>
        <taxon>Galendromus</taxon>
    </lineage>
</organism>
<dbReference type="CTD" id="34062"/>